<dbReference type="Proteomes" id="UP000199019">
    <property type="component" value="Unassembled WGS sequence"/>
</dbReference>
<evidence type="ECO:0000313" key="3">
    <source>
        <dbReference type="Proteomes" id="UP000199019"/>
    </source>
</evidence>
<sequence length="88" mass="8894">MGTPHQGAAGAGAGRFPLVNAPRRTPNFTRFIATGAILGFVVGAVATLFTERAPGLSETSAMFYIGVFGAAIGAVLGALVAVAFERRG</sequence>
<keyword evidence="1" id="KW-1133">Transmembrane helix</keyword>
<dbReference type="AlphaFoldDB" id="A0A1H9VR42"/>
<name>A0A1H9VR42_9MICO</name>
<reference evidence="3" key="1">
    <citation type="submission" date="2016-10" db="EMBL/GenBank/DDBJ databases">
        <authorList>
            <person name="Varghese N."/>
            <person name="Submissions S."/>
        </authorList>
    </citation>
    <scope>NUCLEOTIDE SEQUENCE [LARGE SCALE GENOMIC DNA]</scope>
    <source>
        <strain evidence="3">CGMCC 1.6963</strain>
    </source>
</reference>
<keyword evidence="1" id="KW-0472">Membrane</keyword>
<evidence type="ECO:0000313" key="2">
    <source>
        <dbReference type="EMBL" id="SES24270.1"/>
    </source>
</evidence>
<feature type="transmembrane region" description="Helical" evidence="1">
    <location>
        <begin position="31"/>
        <end position="49"/>
    </location>
</feature>
<proteinExistence type="predicted"/>
<protein>
    <submittedName>
        <fullName evidence="2">Uncharacterized protein</fullName>
    </submittedName>
</protein>
<organism evidence="2 3">
    <name type="scientific">Pedococcus cremeus</name>
    <dbReference type="NCBI Taxonomy" id="587636"/>
    <lineage>
        <taxon>Bacteria</taxon>
        <taxon>Bacillati</taxon>
        <taxon>Actinomycetota</taxon>
        <taxon>Actinomycetes</taxon>
        <taxon>Micrococcales</taxon>
        <taxon>Intrasporangiaceae</taxon>
        <taxon>Pedococcus</taxon>
    </lineage>
</organism>
<gene>
    <name evidence="2" type="ORF">SAMN05216199_2520</name>
</gene>
<dbReference type="STRING" id="587636.SAMN05216199_2520"/>
<accession>A0A1H9VR42</accession>
<evidence type="ECO:0000256" key="1">
    <source>
        <dbReference type="SAM" id="Phobius"/>
    </source>
</evidence>
<keyword evidence="3" id="KW-1185">Reference proteome</keyword>
<dbReference type="EMBL" id="FOHB01000004">
    <property type="protein sequence ID" value="SES24270.1"/>
    <property type="molecule type" value="Genomic_DNA"/>
</dbReference>
<feature type="transmembrane region" description="Helical" evidence="1">
    <location>
        <begin position="61"/>
        <end position="84"/>
    </location>
</feature>
<keyword evidence="1" id="KW-0812">Transmembrane</keyword>